<accession>A0A6J5SJ96</accession>
<evidence type="ECO:0000313" key="2">
    <source>
        <dbReference type="EMBL" id="CAB4214375.1"/>
    </source>
</evidence>
<gene>
    <name evidence="1" type="ORF">UFOVP1102_31</name>
    <name evidence="2" type="ORF">UFOVP1463_42</name>
</gene>
<evidence type="ECO:0000313" key="1">
    <source>
        <dbReference type="EMBL" id="CAB4184059.1"/>
    </source>
</evidence>
<dbReference type="EMBL" id="LR797413">
    <property type="protein sequence ID" value="CAB4214375.1"/>
    <property type="molecule type" value="Genomic_DNA"/>
</dbReference>
<proteinExistence type="predicted"/>
<organism evidence="2">
    <name type="scientific">uncultured Caudovirales phage</name>
    <dbReference type="NCBI Taxonomy" id="2100421"/>
    <lineage>
        <taxon>Viruses</taxon>
        <taxon>Duplodnaviria</taxon>
        <taxon>Heunggongvirae</taxon>
        <taxon>Uroviricota</taxon>
        <taxon>Caudoviricetes</taxon>
        <taxon>Peduoviridae</taxon>
        <taxon>Maltschvirus</taxon>
        <taxon>Maltschvirus maltsch</taxon>
    </lineage>
</organism>
<protein>
    <submittedName>
        <fullName evidence="2">Uncharacterized protein</fullName>
    </submittedName>
</protein>
<name>A0A6J5SJ96_9CAUD</name>
<sequence length="77" mass="9081">MAINLPLKSSTTLFSSQETLRNSEAREWIQRHKTKVKELGANGARKWWVMTIDDIQRKRGISAVDDLRRRMNIERNK</sequence>
<dbReference type="EMBL" id="LR797053">
    <property type="protein sequence ID" value="CAB4184059.1"/>
    <property type="molecule type" value="Genomic_DNA"/>
</dbReference>
<reference evidence="2" key="1">
    <citation type="submission" date="2020-05" db="EMBL/GenBank/DDBJ databases">
        <authorList>
            <person name="Chiriac C."/>
            <person name="Salcher M."/>
            <person name="Ghai R."/>
            <person name="Kavagutti S V."/>
        </authorList>
    </citation>
    <scope>NUCLEOTIDE SEQUENCE</scope>
</reference>